<dbReference type="Pfam" id="PF03797">
    <property type="entry name" value="Autotransporter"/>
    <property type="match status" value="1"/>
</dbReference>
<dbReference type="Gene3D" id="2.60.40.10">
    <property type="entry name" value="Immunoglobulins"/>
    <property type="match status" value="13"/>
</dbReference>
<evidence type="ECO:0000313" key="3">
    <source>
        <dbReference type="Proteomes" id="UP000245812"/>
    </source>
</evidence>
<dbReference type="InterPro" id="IPR015919">
    <property type="entry name" value="Cadherin-like_sf"/>
</dbReference>
<dbReference type="GO" id="GO:0005509">
    <property type="term" value="F:calcium ion binding"/>
    <property type="evidence" value="ECO:0007669"/>
    <property type="project" value="InterPro"/>
</dbReference>
<gene>
    <name evidence="2" type="ORF">C7456_108220</name>
</gene>
<dbReference type="PANTHER" id="PTHR37494">
    <property type="entry name" value="HEMAGGLUTININ"/>
    <property type="match status" value="1"/>
</dbReference>
<dbReference type="Gene3D" id="2.40.128.130">
    <property type="entry name" value="Autotransporter beta-domain"/>
    <property type="match status" value="1"/>
</dbReference>
<dbReference type="InterPro" id="IPR013783">
    <property type="entry name" value="Ig-like_fold"/>
</dbReference>
<name>A0A316IF85_9GAMM</name>
<dbReference type="EMBL" id="QGHC01000008">
    <property type="protein sequence ID" value="PWK85924.1"/>
    <property type="molecule type" value="Genomic_DNA"/>
</dbReference>
<dbReference type="NCBIfam" id="TIGR01414">
    <property type="entry name" value="autotrans_barl"/>
    <property type="match status" value="1"/>
</dbReference>
<evidence type="ECO:0000313" key="2">
    <source>
        <dbReference type="EMBL" id="PWK85924.1"/>
    </source>
</evidence>
<dbReference type="GO" id="GO:0019867">
    <property type="term" value="C:outer membrane"/>
    <property type="evidence" value="ECO:0007669"/>
    <property type="project" value="InterPro"/>
</dbReference>
<proteinExistence type="predicted"/>
<feature type="domain" description="Autotransporter" evidence="1">
    <location>
        <begin position="1695"/>
        <end position="1975"/>
    </location>
</feature>
<dbReference type="PROSITE" id="PS51208">
    <property type="entry name" value="AUTOTRANSPORTER"/>
    <property type="match status" value="1"/>
</dbReference>
<evidence type="ECO:0000259" key="1">
    <source>
        <dbReference type="PROSITE" id="PS51208"/>
    </source>
</evidence>
<reference evidence="2 3" key="1">
    <citation type="submission" date="2018-05" db="EMBL/GenBank/DDBJ databases">
        <title>Genomic Encyclopedia of Type Strains, Phase IV (KMG-IV): sequencing the most valuable type-strain genomes for metagenomic binning, comparative biology and taxonomic classification.</title>
        <authorList>
            <person name="Goeker M."/>
        </authorList>
    </citation>
    <scope>NUCLEOTIDE SEQUENCE [LARGE SCALE GENOMIC DNA]</scope>
    <source>
        <strain evidence="2 3">DSM 14263</strain>
    </source>
</reference>
<protein>
    <submittedName>
        <fullName evidence="2">Outer membrane autotransporter protein</fullName>
    </submittedName>
</protein>
<dbReference type="Proteomes" id="UP000245812">
    <property type="component" value="Unassembled WGS sequence"/>
</dbReference>
<dbReference type="SUPFAM" id="SSF49313">
    <property type="entry name" value="Cadherin-like"/>
    <property type="match status" value="13"/>
</dbReference>
<dbReference type="Gene3D" id="2.60.40.2810">
    <property type="match status" value="1"/>
</dbReference>
<dbReference type="Pfam" id="PF05345">
    <property type="entry name" value="He_PIG"/>
    <property type="match status" value="13"/>
</dbReference>
<dbReference type="Gene3D" id="2.60.40.3440">
    <property type="match status" value="1"/>
</dbReference>
<organism evidence="2 3">
    <name type="scientific">Fulvimonas soli</name>
    <dbReference type="NCBI Taxonomy" id="155197"/>
    <lineage>
        <taxon>Bacteria</taxon>
        <taxon>Pseudomonadati</taxon>
        <taxon>Pseudomonadota</taxon>
        <taxon>Gammaproteobacteria</taxon>
        <taxon>Lysobacterales</taxon>
        <taxon>Rhodanobacteraceae</taxon>
        <taxon>Fulvimonas</taxon>
    </lineage>
</organism>
<dbReference type="InterPro" id="IPR005546">
    <property type="entry name" value="Autotransporte_beta"/>
</dbReference>
<comment type="caution">
    <text evidence="2">The sequence shown here is derived from an EMBL/GenBank/DDBJ whole genome shotgun (WGS) entry which is preliminary data.</text>
</comment>
<dbReference type="SMART" id="SM00869">
    <property type="entry name" value="Autotransporter"/>
    <property type="match status" value="1"/>
</dbReference>
<sequence>MAPGTTITMDVTSCSSGFGIGDITSPAGHGTATVTNHAAAQISYNNSGDGATTDTFQYDDGSGSNTVTVTVHIAPSTSTIVLSPSTMPSGTVAIAYPATTLSASGGTGPYTFAVSSGALPPGLTLGGDTISGTPTTQGSYSFSITATDSTSATGTASYSIVIGPASVNITNTPANAVISQPYSFTLTASGGTPPYTYALDGGTTLPNGLTLSSNGTISGTPTALGTTNFTVRVTDSSSPTPFFSANNLSITVQNLPPPVANPVSATVAYGSTNNPITLDITGGAPASVAVVTQATHGTAIASGTSIAYTPAPGYAGPDSFTYRATNGGGTSAPATATITVSPPSIVYAPASPLTATVGAAYSQSLAGASGGAAPYTYALASGSLPAGVTLASDGTLSGTPTANGNFSFTVRATDSSTGTGPFSATSGPLTLTVNTPVIVYAPANPPAATVGVAYSQSLASAGGGTAPYTYALASGSLPPGITLASNGTLSGTAIAGGTFNFTVTATDSSGGTGPFSAISGPLALSVNAPTIEIAPAVLANPSVGAAYSQSVTASGGIGPYTYAVTAGALPPGLTMSGAGAITGTPTGAGTYSFTITATDGSGGAGPYTGSHAYTISVGAPAMTLTPASGTTLDGTAGSPVSATFAAGNGTAPYSYAISAGALPPGVTLSSAGVLSGTPTAAGNFNFTVQATDSSTGTGAPFSVSGSYTLDVAAPTITLSPGTLPAPAVGNAYSQTITASEGHPATFTYNVSSGLLPAGLVLSPAGVLSGTPTAAGSFNFTVTATDGGGFTGSQAYSLVVGAGTVVLDPGTLPNATAEASYTHTFAASGGTAPYTYSLTAGALPAGLALSSGGVLSGTPTAAGTYNFTVRATDSSTGTGAPFSASQAYTLTVGAPAITLAPATLPAGTGGSAYSQTLGASGGNGSYTYSLSAGALPPGIALSSSGVVSGTPTTAGAYNFTVTATDGFGFTGSQAYAFTVNAPAITVAPATLPAGTGGVAYSQALSASGGNGGYTYSLSAGTLPSGLALSSTGTVSGTPTTAGTYNFTVTATDGFGFTGSQAYAFTVNAPAITVAPATLPAGTGGVAYSQALSASGGNGGYTYSLSAGTLPSGLALSSTGTVSGTPTTAGTYDFTVTATDGFGFTGSQAYTFTVNAPAITLAPATLPAGTGGVAYSQALSASGGNGGYTYSLASGALPPGIALSSSGQISGTPSTAGNFSFTVKATDGFGFAGSQAYTLDVDAPAITLAPATLPGGQVAVAYSQALSASGGSGGYTYSLVAGALPPGLALSSAGHLSGTPSAAGSFSFTVKATDGLGFSGSQAYSLGIGQPVPVVVNDTATTAANAPATIAVTANDTGPIASVAVAQAPAHGSAAVSGLDVVYTPADNFFGSDSFTYTATGPGGTSAPATVTVTVTPLAVPVAAAQSVAVLGGKSVTIHATQGATGAPYTAVAIVAAPATGVAKVSGSDIVYTAPLDASGTVGLDYTLSNPFGTSQPAHVAITVNPVPLPAALSASVVAGRTVQVDLTATARGGPFTGAALVAVSPSNAGSASIHGTASGYTLDFSANSAFSGQAQVSYTLSNAYATSAAATVTISVTGRSDPSKDAEVLGVLAAQADAARRLALGQIDNFQRRLETLHSGAASGGFTNGISLSSAGARQNRDPLTGLRGPTDEWNRRYLVQPQEPPASGEGPAGARNPGGWSAWTGGAVNFGKTQPGASDNGIDFTTSGISMGADRAFGDRLALGAGVGYGHDASDVGRHGSRSSVDSYSAAVYGSYRPAPLVYVDALAGYQWLSFDARRYVTDDGNTVHGSRDGTQLFASLAVGYEHRTQDGMLVSPYGRFDFARASLDGYTEHGDDIYALRYDGQTVKTSTGVLGLRAQWLAKRDYGVWMPQLRVEFRHDFQGASTAAMRYADLLGGPLYRASLDNTSRNHTLVGAGVMLQTLRNLSVRLEYQNLLDNSTRDNQSIQLGVEKKFDP</sequence>
<dbReference type="PANTHER" id="PTHR37494:SF1">
    <property type="entry name" value="STAPHYLOCOCCUS AUREUS SURFACE PROTEIN A"/>
    <property type="match status" value="1"/>
</dbReference>
<keyword evidence="3" id="KW-1185">Reference proteome</keyword>
<dbReference type="InterPro" id="IPR036709">
    <property type="entry name" value="Autotransporte_beta_dom_sf"/>
</dbReference>
<dbReference type="Pfam" id="PF17963">
    <property type="entry name" value="Big_9"/>
    <property type="match status" value="3"/>
</dbReference>
<accession>A0A316IF85</accession>
<dbReference type="InterPro" id="IPR006315">
    <property type="entry name" value="OM_autotransptr_brl_dom"/>
</dbReference>
<dbReference type="SUPFAM" id="SSF103515">
    <property type="entry name" value="Autotransporter"/>
    <property type="match status" value="1"/>
</dbReference>